<dbReference type="InParanoid" id="B3RMW7"/>
<comment type="similarity">
    <text evidence="3">Belongs to the SRP68 family.</text>
</comment>
<name>B3RMW7_TRIAD</name>
<dbReference type="Pfam" id="PF16969">
    <property type="entry name" value="SRP68"/>
    <property type="match status" value="2"/>
</dbReference>
<dbReference type="InterPro" id="IPR011703">
    <property type="entry name" value="ATPase_AAA-3"/>
</dbReference>
<keyword evidence="7" id="KW-0539">Nucleus</keyword>
<dbReference type="GO" id="GO:0016887">
    <property type="term" value="F:ATP hydrolysis activity"/>
    <property type="evidence" value="ECO:0007669"/>
    <property type="project" value="InterPro"/>
</dbReference>
<evidence type="ECO:0000256" key="8">
    <source>
        <dbReference type="ARBA" id="ARBA00023274"/>
    </source>
</evidence>
<dbReference type="KEGG" id="tad:TRIADDRAFT_52953"/>
<dbReference type="HOGENOM" id="CLU_018649_0_1_1"/>
<gene>
    <name evidence="11" type="ORF">TRIADDRAFT_52953</name>
</gene>
<evidence type="ECO:0000256" key="3">
    <source>
        <dbReference type="ARBA" id="ARBA00009352"/>
    </source>
</evidence>
<keyword evidence="12" id="KW-1185">Reference proteome</keyword>
<dbReference type="GO" id="GO:0005524">
    <property type="term" value="F:ATP binding"/>
    <property type="evidence" value="ECO:0007669"/>
    <property type="project" value="InterPro"/>
</dbReference>
<dbReference type="OMA" id="NYDLISW"/>
<keyword evidence="4" id="KW-0963">Cytoplasm</keyword>
<keyword evidence="5" id="KW-0694">RNA-binding</keyword>
<evidence type="ECO:0000256" key="9">
    <source>
        <dbReference type="ARBA" id="ARBA00029498"/>
    </source>
</evidence>
<dbReference type="GeneID" id="6750972"/>
<dbReference type="Gene3D" id="1.10.3450.40">
    <property type="entry name" value="Signal recognition particle, SRP68 subunit, RNA-binding domain"/>
    <property type="match status" value="2"/>
</dbReference>
<dbReference type="CTD" id="6750972"/>
<dbReference type="GO" id="GO:0006614">
    <property type="term" value="P:SRP-dependent cotranslational protein targeting to membrane"/>
    <property type="evidence" value="ECO:0000318"/>
    <property type="project" value="GO_Central"/>
</dbReference>
<evidence type="ECO:0000256" key="1">
    <source>
        <dbReference type="ARBA" id="ARBA00004496"/>
    </source>
</evidence>
<dbReference type="GO" id="GO:0005047">
    <property type="term" value="F:signal recognition particle binding"/>
    <property type="evidence" value="ECO:0000318"/>
    <property type="project" value="GO_Central"/>
</dbReference>
<dbReference type="GO" id="GO:0030942">
    <property type="term" value="F:endoplasmic reticulum signal peptide binding"/>
    <property type="evidence" value="ECO:0007669"/>
    <property type="project" value="InterPro"/>
</dbReference>
<dbReference type="AlphaFoldDB" id="B3RMW7"/>
<dbReference type="InterPro" id="IPR034652">
    <property type="entry name" value="SRP68-RBD"/>
</dbReference>
<dbReference type="GO" id="GO:0008312">
    <property type="term" value="F:7S RNA binding"/>
    <property type="evidence" value="ECO:0007669"/>
    <property type="project" value="InterPro"/>
</dbReference>
<dbReference type="GO" id="GO:0005730">
    <property type="term" value="C:nucleolus"/>
    <property type="evidence" value="ECO:0007669"/>
    <property type="project" value="UniProtKB-SubCell"/>
</dbReference>
<evidence type="ECO:0000313" key="12">
    <source>
        <dbReference type="Proteomes" id="UP000009022"/>
    </source>
</evidence>
<dbReference type="PANTHER" id="PTHR12860:SF0">
    <property type="entry name" value="SIGNAL RECOGNITION PARTICLE SUBUNIT SRP68"/>
    <property type="match status" value="1"/>
</dbReference>
<dbReference type="RefSeq" id="XP_002109757.1">
    <property type="nucleotide sequence ID" value="XM_002109721.1"/>
</dbReference>
<dbReference type="EMBL" id="DS985242">
    <property type="protein sequence ID" value="EDV27923.1"/>
    <property type="molecule type" value="Genomic_DNA"/>
</dbReference>
<protein>
    <recommendedName>
        <fullName evidence="9">Signal recognition particle subunit SRP68</fullName>
    </recommendedName>
</protein>
<sequence length="634" mass="72735">MTVGGKEETHQDDLANEAIKVPLEVLLVIKNAQNQHGLRHGDYQRYRKKAITTEIASKDVRYLYLPLMCAERAWSYAMELKQLSNTEIRKRFHLIRRMKKAVYYAKMLHELSDDEGYDARTKLEAQAYYSWMAANLNFELQLWDKSYELFSRAKKIYEELAGILIESEAATYSQRANEVAPNIRYCLFNLDESSADVKELMQLKNAPGGSDLLAAKINRTITQLREKQAATLHEVIWLGKKLPIVSEEIRVLVLRYHGLSEELARATDYDSRIDVYDGILMECKDALQILKDSLKSDASASAKNFHSRGESQALDLLSYVSHLKYCITIERNIVMADSLEERMQLPESTGSSKSKNKPTKPDDLVRLYDIALQIDKIYSSTVAKCYHVGLTYVFANKWHEAMALFEKTITRCSDAIERFKECEERKSQLYLQRLERFISMARGQKCVAHAKLLSGDDLEGSTIESIEQLRQQPLSERLDVYYSDPSTLTDKPNLVEFPPQFEPIPCKPLFFDIANNYVEFPSLDHRMEQKKSGGIGGLLYCSNFASIDATVIPVTVKKMISILNIDVMLVHSIRQRHLNESHKALQEKNESMHGDTHELERPFLVFVIQNRTDNEGTCQLPEAQVDRFTLKKSP</sequence>
<evidence type="ECO:0000256" key="2">
    <source>
        <dbReference type="ARBA" id="ARBA00004604"/>
    </source>
</evidence>
<dbReference type="STRING" id="10228.B3RMW7"/>
<dbReference type="Proteomes" id="UP000009022">
    <property type="component" value="Unassembled WGS sequence"/>
</dbReference>
<dbReference type="CDD" id="cd15481">
    <property type="entry name" value="SRP68-RBD"/>
    <property type="match status" value="1"/>
</dbReference>
<evidence type="ECO:0000313" key="11">
    <source>
        <dbReference type="EMBL" id="EDV27923.1"/>
    </source>
</evidence>
<dbReference type="InterPro" id="IPR038253">
    <property type="entry name" value="SRP68_N_sf"/>
</dbReference>
<keyword evidence="8" id="KW-0687">Ribonucleoprotein</keyword>
<evidence type="ECO:0000256" key="6">
    <source>
        <dbReference type="ARBA" id="ARBA00023135"/>
    </source>
</evidence>
<dbReference type="GO" id="GO:0005786">
    <property type="term" value="C:signal recognition particle, endoplasmic reticulum targeting"/>
    <property type="evidence" value="ECO:0000318"/>
    <property type="project" value="GO_Central"/>
</dbReference>
<dbReference type="Pfam" id="PF07726">
    <property type="entry name" value="AAA_3"/>
    <property type="match status" value="1"/>
</dbReference>
<dbReference type="PhylomeDB" id="B3RMW7"/>
<organism evidence="11 12">
    <name type="scientific">Trichoplax adhaerens</name>
    <name type="common">Trichoplax reptans</name>
    <dbReference type="NCBI Taxonomy" id="10228"/>
    <lineage>
        <taxon>Eukaryota</taxon>
        <taxon>Metazoa</taxon>
        <taxon>Placozoa</taxon>
        <taxon>Uniplacotomia</taxon>
        <taxon>Trichoplacea</taxon>
        <taxon>Trichoplacidae</taxon>
        <taxon>Trichoplax</taxon>
    </lineage>
</organism>
<evidence type="ECO:0000256" key="4">
    <source>
        <dbReference type="ARBA" id="ARBA00022490"/>
    </source>
</evidence>
<dbReference type="eggNOG" id="KOG2460">
    <property type="taxonomic scope" value="Eukaryota"/>
</dbReference>
<reference evidence="11 12" key="1">
    <citation type="journal article" date="2008" name="Nature">
        <title>The Trichoplax genome and the nature of placozoans.</title>
        <authorList>
            <person name="Srivastava M."/>
            <person name="Begovic E."/>
            <person name="Chapman J."/>
            <person name="Putnam N.H."/>
            <person name="Hellsten U."/>
            <person name="Kawashima T."/>
            <person name="Kuo A."/>
            <person name="Mitros T."/>
            <person name="Salamov A."/>
            <person name="Carpenter M.L."/>
            <person name="Signorovitch A.Y."/>
            <person name="Moreno M.A."/>
            <person name="Kamm K."/>
            <person name="Grimwood J."/>
            <person name="Schmutz J."/>
            <person name="Shapiro H."/>
            <person name="Grigoriev I.V."/>
            <person name="Buss L.W."/>
            <person name="Schierwater B."/>
            <person name="Dellaporta S.L."/>
            <person name="Rokhsar D.S."/>
        </authorList>
    </citation>
    <scope>NUCLEOTIDE SEQUENCE [LARGE SCALE GENOMIC DNA]</scope>
    <source>
        <strain evidence="11 12">Grell-BS-1999</strain>
    </source>
</reference>
<dbReference type="OrthoDB" id="10255118at2759"/>
<proteinExistence type="inferred from homology"/>
<evidence type="ECO:0000259" key="10">
    <source>
        <dbReference type="Pfam" id="PF07726"/>
    </source>
</evidence>
<comment type="subcellular location">
    <subcellularLocation>
        <location evidence="1">Cytoplasm</location>
    </subcellularLocation>
    <subcellularLocation>
        <location evidence="2">Nucleus</location>
        <location evidence="2">Nucleolus</location>
    </subcellularLocation>
</comment>
<dbReference type="FunCoup" id="B3RMW7">
    <property type="interactions" value="2524"/>
</dbReference>
<feature type="domain" description="ATPase AAA-3" evidence="10">
    <location>
        <begin position="583"/>
        <end position="630"/>
    </location>
</feature>
<keyword evidence="6" id="KW-0733">Signal recognition particle</keyword>
<accession>B3RMW7</accession>
<dbReference type="InterPro" id="IPR026258">
    <property type="entry name" value="SRP68"/>
</dbReference>
<evidence type="ECO:0000256" key="7">
    <source>
        <dbReference type="ARBA" id="ARBA00023242"/>
    </source>
</evidence>
<dbReference type="PANTHER" id="PTHR12860">
    <property type="entry name" value="SIGNAL RECOGNITION PARTICLE 68 KDA PROTEIN"/>
    <property type="match status" value="1"/>
</dbReference>
<evidence type="ECO:0000256" key="5">
    <source>
        <dbReference type="ARBA" id="ARBA00022884"/>
    </source>
</evidence>